<evidence type="ECO:0000313" key="2">
    <source>
        <dbReference type="Proteomes" id="UP000192917"/>
    </source>
</evidence>
<sequence>MSWPLPEGAAERLALALDYPYDAPERSYLFASGAEQPIEAADYRGRRPVLAHGSNRAPAQLLRKFGAATEIPVTYAWLRGYDVVYAAHVTRYGAVSSTLQRAPGCRVRVALTWLDEAQLVRMHETEGAASYPFGSLERVALEPEAGPGAERLACYVNAYGSLADDGRPLGLALLRAEGRPHGAVLQRDLQERLRARHHPAERLDDHVLALIDDEARRKAFARRLRAQALPLDLPDFVTATR</sequence>
<dbReference type="RefSeq" id="WP_085123817.1">
    <property type="nucleotide sequence ID" value="NZ_FWZX01000013.1"/>
</dbReference>
<protein>
    <submittedName>
        <fullName evidence="1">Uncharacterized protein</fullName>
    </submittedName>
</protein>
<organism evidence="1 2">
    <name type="scientific">Tistlia consotensis USBA 355</name>
    <dbReference type="NCBI Taxonomy" id="560819"/>
    <lineage>
        <taxon>Bacteria</taxon>
        <taxon>Pseudomonadati</taxon>
        <taxon>Pseudomonadota</taxon>
        <taxon>Alphaproteobacteria</taxon>
        <taxon>Rhodospirillales</taxon>
        <taxon>Rhodovibrionaceae</taxon>
        <taxon>Tistlia</taxon>
    </lineage>
</organism>
<accession>A0A1Y6C6L1</accession>
<keyword evidence="2" id="KW-1185">Reference proteome</keyword>
<dbReference type="AlphaFoldDB" id="A0A1Y6C6L1"/>
<proteinExistence type="predicted"/>
<dbReference type="Proteomes" id="UP000192917">
    <property type="component" value="Unassembled WGS sequence"/>
</dbReference>
<dbReference type="STRING" id="560819.SAMN05428998_113141"/>
<evidence type="ECO:0000313" key="1">
    <source>
        <dbReference type="EMBL" id="SMF39481.1"/>
    </source>
</evidence>
<gene>
    <name evidence="1" type="ORF">SAMN05428998_113141</name>
</gene>
<name>A0A1Y6C6L1_9PROT</name>
<reference evidence="1 2" key="1">
    <citation type="submission" date="2017-04" db="EMBL/GenBank/DDBJ databases">
        <authorList>
            <person name="Afonso C.L."/>
            <person name="Miller P.J."/>
            <person name="Scott M.A."/>
            <person name="Spackman E."/>
            <person name="Goraichik I."/>
            <person name="Dimitrov K.M."/>
            <person name="Suarez D.L."/>
            <person name="Swayne D.E."/>
        </authorList>
    </citation>
    <scope>NUCLEOTIDE SEQUENCE [LARGE SCALE GENOMIC DNA]</scope>
    <source>
        <strain evidence="1 2">USBA 355</strain>
    </source>
</reference>
<dbReference type="EMBL" id="FWZX01000013">
    <property type="protein sequence ID" value="SMF39481.1"/>
    <property type="molecule type" value="Genomic_DNA"/>
</dbReference>